<evidence type="ECO:0008006" key="5">
    <source>
        <dbReference type="Google" id="ProtNLM"/>
    </source>
</evidence>
<dbReference type="InterPro" id="IPR036249">
    <property type="entry name" value="Thioredoxin-like_sf"/>
</dbReference>
<dbReference type="AlphaFoldDB" id="A0A6A5VKZ6"/>
<evidence type="ECO:0000259" key="2">
    <source>
        <dbReference type="PROSITE" id="PS50405"/>
    </source>
</evidence>
<dbReference type="SFLD" id="SFLDG00358">
    <property type="entry name" value="Main_(cytGST)"/>
    <property type="match status" value="1"/>
</dbReference>
<dbReference type="SUPFAM" id="SSF47616">
    <property type="entry name" value="GST C-terminal domain-like"/>
    <property type="match status" value="1"/>
</dbReference>
<gene>
    <name evidence="3" type="ORF">BU23DRAFT_587556</name>
</gene>
<sequence>MVAVNGNTPKITLYTNHGCPYAHRAHITIKELGLPYEEVIIHLSKPRDPWYLDINPIITESIIVSQFLADAYPSHLLPPTGSEESALKRARIKFFTDTWNTKVGSYWFKIATQNSEEEKEKLAKEMVSVVEKEIDPLLKDAAPFFGGSSKLTLAKAITAPFIIRIIAFVKRAVLPKSIADGLNGLPNFSKWAAGVVKQDSVTYIWDEDRIVEQSVKKFAQVKAQAKA</sequence>
<dbReference type="InterPro" id="IPR036282">
    <property type="entry name" value="Glutathione-S-Trfase_C_sf"/>
</dbReference>
<feature type="domain" description="GST C-terminal" evidence="2">
    <location>
        <begin position="81"/>
        <end position="218"/>
    </location>
</feature>
<dbReference type="EMBL" id="ML976663">
    <property type="protein sequence ID" value="KAF1977575.1"/>
    <property type="molecule type" value="Genomic_DNA"/>
</dbReference>
<dbReference type="PANTHER" id="PTHR43968">
    <property type="match status" value="1"/>
</dbReference>
<dbReference type="SFLD" id="SFLDS00019">
    <property type="entry name" value="Glutathione_Transferase_(cytos"/>
    <property type="match status" value="1"/>
</dbReference>
<evidence type="ECO:0000313" key="4">
    <source>
        <dbReference type="Proteomes" id="UP000800036"/>
    </source>
</evidence>
<name>A0A6A5VKZ6_9PLEO</name>
<dbReference type="PROSITE" id="PS50404">
    <property type="entry name" value="GST_NTER"/>
    <property type="match status" value="1"/>
</dbReference>
<dbReference type="SUPFAM" id="SSF52833">
    <property type="entry name" value="Thioredoxin-like"/>
    <property type="match status" value="1"/>
</dbReference>
<dbReference type="PROSITE" id="PS50405">
    <property type="entry name" value="GST_CTER"/>
    <property type="match status" value="1"/>
</dbReference>
<dbReference type="Gene3D" id="3.40.30.10">
    <property type="entry name" value="Glutaredoxin"/>
    <property type="match status" value="1"/>
</dbReference>
<accession>A0A6A5VKZ6</accession>
<dbReference type="InterPro" id="IPR050983">
    <property type="entry name" value="GST_Omega/HSP26"/>
</dbReference>
<evidence type="ECO:0000313" key="3">
    <source>
        <dbReference type="EMBL" id="KAF1977575.1"/>
    </source>
</evidence>
<dbReference type="Proteomes" id="UP000800036">
    <property type="component" value="Unassembled WGS sequence"/>
</dbReference>
<keyword evidence="4" id="KW-1185">Reference proteome</keyword>
<feature type="domain" description="GST N-terminal" evidence="1">
    <location>
        <begin position="9"/>
        <end position="76"/>
    </location>
</feature>
<dbReference type="Gene3D" id="1.20.1050.10">
    <property type="match status" value="1"/>
</dbReference>
<dbReference type="OrthoDB" id="202840at2759"/>
<proteinExistence type="predicted"/>
<organism evidence="3 4">
    <name type="scientific">Bimuria novae-zelandiae CBS 107.79</name>
    <dbReference type="NCBI Taxonomy" id="1447943"/>
    <lineage>
        <taxon>Eukaryota</taxon>
        <taxon>Fungi</taxon>
        <taxon>Dikarya</taxon>
        <taxon>Ascomycota</taxon>
        <taxon>Pezizomycotina</taxon>
        <taxon>Dothideomycetes</taxon>
        <taxon>Pleosporomycetidae</taxon>
        <taxon>Pleosporales</taxon>
        <taxon>Massarineae</taxon>
        <taxon>Didymosphaeriaceae</taxon>
        <taxon>Bimuria</taxon>
    </lineage>
</organism>
<dbReference type="InterPro" id="IPR040079">
    <property type="entry name" value="Glutathione_S-Trfase"/>
</dbReference>
<dbReference type="PANTHER" id="PTHR43968:SF8">
    <property type="entry name" value="S-TRANSFERASE, PUTATIVE (AFU_ORTHOLOGUE AFUA_2G00590)-RELATED"/>
    <property type="match status" value="1"/>
</dbReference>
<reference evidence="3" key="1">
    <citation type="journal article" date="2020" name="Stud. Mycol.">
        <title>101 Dothideomycetes genomes: a test case for predicting lifestyles and emergence of pathogens.</title>
        <authorList>
            <person name="Haridas S."/>
            <person name="Albert R."/>
            <person name="Binder M."/>
            <person name="Bloem J."/>
            <person name="Labutti K."/>
            <person name="Salamov A."/>
            <person name="Andreopoulos B."/>
            <person name="Baker S."/>
            <person name="Barry K."/>
            <person name="Bills G."/>
            <person name="Bluhm B."/>
            <person name="Cannon C."/>
            <person name="Castanera R."/>
            <person name="Culley D."/>
            <person name="Daum C."/>
            <person name="Ezra D."/>
            <person name="Gonzalez J."/>
            <person name="Henrissat B."/>
            <person name="Kuo A."/>
            <person name="Liang C."/>
            <person name="Lipzen A."/>
            <person name="Lutzoni F."/>
            <person name="Magnuson J."/>
            <person name="Mondo S."/>
            <person name="Nolan M."/>
            <person name="Ohm R."/>
            <person name="Pangilinan J."/>
            <person name="Park H.-J."/>
            <person name="Ramirez L."/>
            <person name="Alfaro M."/>
            <person name="Sun H."/>
            <person name="Tritt A."/>
            <person name="Yoshinaga Y."/>
            <person name="Zwiers L.-H."/>
            <person name="Turgeon B."/>
            <person name="Goodwin S."/>
            <person name="Spatafora J."/>
            <person name="Crous P."/>
            <person name="Grigoriev I."/>
        </authorList>
    </citation>
    <scope>NUCLEOTIDE SEQUENCE</scope>
    <source>
        <strain evidence="3">CBS 107.79</strain>
    </source>
</reference>
<dbReference type="InterPro" id="IPR010987">
    <property type="entry name" value="Glutathione-S-Trfase_C-like"/>
</dbReference>
<dbReference type="CDD" id="cd00570">
    <property type="entry name" value="GST_N_family"/>
    <property type="match status" value="1"/>
</dbReference>
<dbReference type="GO" id="GO:0005737">
    <property type="term" value="C:cytoplasm"/>
    <property type="evidence" value="ECO:0007669"/>
    <property type="project" value="TreeGrafter"/>
</dbReference>
<dbReference type="InterPro" id="IPR004045">
    <property type="entry name" value="Glutathione_S-Trfase_N"/>
</dbReference>
<dbReference type="Pfam" id="PF13409">
    <property type="entry name" value="GST_N_2"/>
    <property type="match status" value="1"/>
</dbReference>
<evidence type="ECO:0000259" key="1">
    <source>
        <dbReference type="PROSITE" id="PS50404"/>
    </source>
</evidence>
<protein>
    <recommendedName>
        <fullName evidence="5">Thioredoxin-like protein</fullName>
    </recommendedName>
</protein>